<dbReference type="SUPFAM" id="SSF53850">
    <property type="entry name" value="Periplasmic binding protein-like II"/>
    <property type="match status" value="1"/>
</dbReference>
<dbReference type="Proteomes" id="UP000600449">
    <property type="component" value="Unassembled WGS sequence"/>
</dbReference>
<dbReference type="AlphaFoldDB" id="A0A917V2E7"/>
<feature type="chain" id="PRO_5037208244" evidence="3">
    <location>
        <begin position="17"/>
        <end position="321"/>
    </location>
</feature>
<evidence type="ECO:0000256" key="3">
    <source>
        <dbReference type="SAM" id="SignalP"/>
    </source>
</evidence>
<comment type="caution">
    <text evidence="4">The sequence shown here is derived from an EMBL/GenBank/DDBJ whole genome shotgun (WGS) entry which is preliminary data.</text>
</comment>
<keyword evidence="5" id="KW-1185">Reference proteome</keyword>
<sequence length="321" mass="33771">MIAGLALASVSTFALAQSGPLTIYTSQPTEQMDTIVSAFNEAYPDIEVEVFRSGTTEVVNRLQAEFAAGSTPADVLLIADAVAMTRLKADGRLAAYADAPVEGLPSAVIDPDMTFFGTKLITTGIVYNTELVDTPPTSWMDLTAPEAAASLTMPSPLYSGAAVYHVGTMVQQPEFGWDYYETLAENGAIAGRGNGGVLEAVARGEKAYGIIVDFMPLNAKADGSPVDFVFPSEGVSAITEPVAIVEGTDNMEAAQAFVDWTLSEAGQRLSAAQGYIPLIDGVELPEGRPAPSQLTILEADLDQMIADDEANKRAFADLFGG</sequence>
<protein>
    <submittedName>
        <fullName evidence="4">ABC transporter substrate-binding protein</fullName>
    </submittedName>
</protein>
<evidence type="ECO:0000256" key="1">
    <source>
        <dbReference type="ARBA" id="ARBA00022729"/>
    </source>
</evidence>
<dbReference type="InterPro" id="IPR026045">
    <property type="entry name" value="Ferric-bd"/>
</dbReference>
<name>A0A917V2E7_9HYPH</name>
<dbReference type="Gene3D" id="3.40.190.10">
    <property type="entry name" value="Periplasmic binding protein-like II"/>
    <property type="match status" value="2"/>
</dbReference>
<dbReference type="PANTHER" id="PTHR30006">
    <property type="entry name" value="THIAMINE-BINDING PERIPLASMIC PROTEIN-RELATED"/>
    <property type="match status" value="1"/>
</dbReference>
<dbReference type="InterPro" id="IPR006059">
    <property type="entry name" value="SBP"/>
</dbReference>
<evidence type="ECO:0000256" key="2">
    <source>
        <dbReference type="ARBA" id="ARBA00022764"/>
    </source>
</evidence>
<keyword evidence="1 3" id="KW-0732">Signal</keyword>
<keyword evidence="2" id="KW-0574">Periplasm</keyword>
<dbReference type="PANTHER" id="PTHR30006:SF24">
    <property type="entry name" value="SLL0237 PROTEIN"/>
    <property type="match status" value="1"/>
</dbReference>
<evidence type="ECO:0000313" key="4">
    <source>
        <dbReference type="EMBL" id="GGK23168.1"/>
    </source>
</evidence>
<reference evidence="4 5" key="1">
    <citation type="journal article" date="2014" name="Int. J. Syst. Evol. Microbiol.">
        <title>Complete genome sequence of Corynebacterium casei LMG S-19264T (=DSM 44701T), isolated from a smear-ripened cheese.</title>
        <authorList>
            <consortium name="US DOE Joint Genome Institute (JGI-PGF)"/>
            <person name="Walter F."/>
            <person name="Albersmeier A."/>
            <person name="Kalinowski J."/>
            <person name="Ruckert C."/>
        </authorList>
    </citation>
    <scope>NUCLEOTIDE SEQUENCE [LARGE SCALE GENOMIC DNA]</scope>
    <source>
        <strain evidence="4 5">CGMCC 1.9161</strain>
    </source>
</reference>
<evidence type="ECO:0000313" key="5">
    <source>
        <dbReference type="Proteomes" id="UP000600449"/>
    </source>
</evidence>
<dbReference type="PIRSF" id="PIRSF002825">
    <property type="entry name" value="CfbpA"/>
    <property type="match status" value="1"/>
</dbReference>
<gene>
    <name evidence="4" type="ORF">GCM10011322_07380</name>
</gene>
<accession>A0A917V2E7</accession>
<organism evidence="4 5">
    <name type="scientific">Salinarimonas ramus</name>
    <dbReference type="NCBI Taxonomy" id="690164"/>
    <lineage>
        <taxon>Bacteria</taxon>
        <taxon>Pseudomonadati</taxon>
        <taxon>Pseudomonadota</taxon>
        <taxon>Alphaproteobacteria</taxon>
        <taxon>Hyphomicrobiales</taxon>
        <taxon>Salinarimonadaceae</taxon>
        <taxon>Salinarimonas</taxon>
    </lineage>
</organism>
<proteinExistence type="predicted"/>
<dbReference type="Pfam" id="PF01547">
    <property type="entry name" value="SBP_bac_1"/>
    <property type="match status" value="1"/>
</dbReference>
<feature type="signal peptide" evidence="3">
    <location>
        <begin position="1"/>
        <end position="16"/>
    </location>
</feature>
<dbReference type="CDD" id="cd13547">
    <property type="entry name" value="PBP2_Fbp_like_2"/>
    <property type="match status" value="1"/>
</dbReference>
<dbReference type="EMBL" id="BMMF01000002">
    <property type="protein sequence ID" value="GGK23168.1"/>
    <property type="molecule type" value="Genomic_DNA"/>
</dbReference>